<dbReference type="Proteomes" id="UP000000450">
    <property type="component" value="Chromosome"/>
</dbReference>
<dbReference type="KEGG" id="dia:Dtpsy_2911"/>
<dbReference type="GO" id="GO:0003677">
    <property type="term" value="F:DNA binding"/>
    <property type="evidence" value="ECO:0007669"/>
    <property type="project" value="UniProtKB-KW"/>
</dbReference>
<keyword evidence="2" id="KW-0805">Transcription regulation</keyword>
<dbReference type="InterPro" id="IPR005119">
    <property type="entry name" value="LysR_subst-bd"/>
</dbReference>
<dbReference type="GO" id="GO:0005829">
    <property type="term" value="C:cytosol"/>
    <property type="evidence" value="ECO:0007669"/>
    <property type="project" value="TreeGrafter"/>
</dbReference>
<organism evidence="6 7">
    <name type="scientific">Acidovorax ebreus (strain TPSY)</name>
    <name type="common">Diaphorobacter sp. (strain TPSY)</name>
    <dbReference type="NCBI Taxonomy" id="535289"/>
    <lineage>
        <taxon>Bacteria</taxon>
        <taxon>Pseudomonadati</taxon>
        <taxon>Pseudomonadota</taxon>
        <taxon>Betaproteobacteria</taxon>
        <taxon>Burkholderiales</taxon>
        <taxon>Comamonadaceae</taxon>
        <taxon>Diaphorobacter</taxon>
    </lineage>
</organism>
<dbReference type="Gene3D" id="1.10.10.10">
    <property type="entry name" value="Winged helix-like DNA-binding domain superfamily/Winged helix DNA-binding domain"/>
    <property type="match status" value="1"/>
</dbReference>
<comment type="similarity">
    <text evidence="1">Belongs to the LysR transcriptional regulatory family.</text>
</comment>
<sequence>MRESDSFPEGRVLFSRLAKHVRLRQLQLLLALQQCCSIAKAAAHLDMSQSAATQALAELERVLDLRLFERHSRGIRPTQAGQALIDAVRSVMNQLEDVSETLAAIRMGASAALRLGSIPAAAHAILAQLLAQFYALRPQVHVDVQESEGPRLLSLLISGGLDAVFCRRPALLPESFVFEPLLRDEAVVVAAGTHPLAVRQAVPLAALGDARWVLPTSNIAVRDIFEHTVLAQLPQAQWFPVSTVSLPVLEGLLGHPRAVALVPRSIVPGLAHDRPAGGIRILDMAVDRAALALADLGVMHAREPAPPLLQDLLKLWRAAHPLG</sequence>
<evidence type="ECO:0000259" key="5">
    <source>
        <dbReference type="PROSITE" id="PS50931"/>
    </source>
</evidence>
<keyword evidence="7" id="KW-1185">Reference proteome</keyword>
<dbReference type="InterPro" id="IPR000847">
    <property type="entry name" value="LysR_HTH_N"/>
</dbReference>
<evidence type="ECO:0000256" key="4">
    <source>
        <dbReference type="ARBA" id="ARBA00023163"/>
    </source>
</evidence>
<gene>
    <name evidence="6" type="ordered locus">Dtpsy_2911</name>
</gene>
<dbReference type="RefSeq" id="WP_015914204.1">
    <property type="nucleotide sequence ID" value="NC_011992.1"/>
</dbReference>
<evidence type="ECO:0000313" key="6">
    <source>
        <dbReference type="EMBL" id="ACM34345.1"/>
    </source>
</evidence>
<dbReference type="SUPFAM" id="SSF46785">
    <property type="entry name" value="Winged helix' DNA-binding domain"/>
    <property type="match status" value="1"/>
</dbReference>
<dbReference type="PRINTS" id="PR00039">
    <property type="entry name" value="HTHLYSR"/>
</dbReference>
<proteinExistence type="inferred from homology"/>
<dbReference type="InterPro" id="IPR036390">
    <property type="entry name" value="WH_DNA-bd_sf"/>
</dbReference>
<evidence type="ECO:0000313" key="7">
    <source>
        <dbReference type="Proteomes" id="UP000000450"/>
    </source>
</evidence>
<evidence type="ECO:0000256" key="1">
    <source>
        <dbReference type="ARBA" id="ARBA00009437"/>
    </source>
</evidence>
<keyword evidence="4" id="KW-0804">Transcription</keyword>
<dbReference type="AlphaFoldDB" id="A0A9J9UBN7"/>
<evidence type="ECO:0000256" key="3">
    <source>
        <dbReference type="ARBA" id="ARBA00023125"/>
    </source>
</evidence>
<dbReference type="InterPro" id="IPR036388">
    <property type="entry name" value="WH-like_DNA-bd_sf"/>
</dbReference>
<dbReference type="PANTHER" id="PTHR30419">
    <property type="entry name" value="HTH-TYPE TRANSCRIPTIONAL REGULATOR YBHD"/>
    <property type="match status" value="1"/>
</dbReference>
<feature type="domain" description="HTH lysR-type" evidence="5">
    <location>
        <begin position="21"/>
        <end position="78"/>
    </location>
</feature>
<name>A0A9J9UBN7_ACIET</name>
<dbReference type="Pfam" id="PF00126">
    <property type="entry name" value="HTH_1"/>
    <property type="match status" value="1"/>
</dbReference>
<dbReference type="PANTHER" id="PTHR30419:SF8">
    <property type="entry name" value="NITROGEN ASSIMILATION TRANSCRIPTIONAL ACTIVATOR-RELATED"/>
    <property type="match status" value="1"/>
</dbReference>
<dbReference type="SUPFAM" id="SSF53850">
    <property type="entry name" value="Periplasmic binding protein-like II"/>
    <property type="match status" value="1"/>
</dbReference>
<dbReference type="Gene3D" id="3.40.190.10">
    <property type="entry name" value="Periplasmic binding protein-like II"/>
    <property type="match status" value="2"/>
</dbReference>
<reference evidence="6 7" key="1">
    <citation type="journal article" date="2010" name="J. Bacteriol.">
        <title>Completed genome sequence of the anaerobic iron-oxidizing bacterium Acidovorax ebreus strain TPSY.</title>
        <authorList>
            <person name="Byrne-Bailey K.G."/>
            <person name="Weber K.A."/>
            <person name="Chair A.H."/>
            <person name="Bose S."/>
            <person name="Knox T."/>
            <person name="Spanbauer T.L."/>
            <person name="Chertkov O."/>
            <person name="Coates J.D."/>
        </authorList>
    </citation>
    <scope>NUCLEOTIDE SEQUENCE [LARGE SCALE GENOMIC DNA]</scope>
    <source>
        <strain evidence="6 7">TPSY</strain>
    </source>
</reference>
<accession>A0A9J9UBN7</accession>
<dbReference type="Pfam" id="PF03466">
    <property type="entry name" value="LysR_substrate"/>
    <property type="match status" value="1"/>
</dbReference>
<evidence type="ECO:0000256" key="2">
    <source>
        <dbReference type="ARBA" id="ARBA00023015"/>
    </source>
</evidence>
<dbReference type="GO" id="GO:0003700">
    <property type="term" value="F:DNA-binding transcription factor activity"/>
    <property type="evidence" value="ECO:0007669"/>
    <property type="project" value="InterPro"/>
</dbReference>
<dbReference type="EMBL" id="CP001392">
    <property type="protein sequence ID" value="ACM34345.1"/>
    <property type="molecule type" value="Genomic_DNA"/>
</dbReference>
<protein>
    <submittedName>
        <fullName evidence="6">Transcriptional regulator, LysR family</fullName>
    </submittedName>
</protein>
<dbReference type="InterPro" id="IPR050950">
    <property type="entry name" value="HTH-type_LysR_regulators"/>
</dbReference>
<dbReference type="PROSITE" id="PS50931">
    <property type="entry name" value="HTH_LYSR"/>
    <property type="match status" value="1"/>
</dbReference>
<keyword evidence="3" id="KW-0238">DNA-binding</keyword>